<keyword evidence="4 6" id="KW-0472">Membrane</keyword>
<evidence type="ECO:0000256" key="5">
    <source>
        <dbReference type="SAM" id="MobiDB-lite"/>
    </source>
</evidence>
<evidence type="ECO:0000313" key="9">
    <source>
        <dbReference type="EMBL" id="KAJ5109229.1"/>
    </source>
</evidence>
<dbReference type="GO" id="GO:0071944">
    <property type="term" value="C:cell periphery"/>
    <property type="evidence" value="ECO:0007669"/>
    <property type="project" value="UniProtKB-ARBA"/>
</dbReference>
<dbReference type="Proteomes" id="UP001149165">
    <property type="component" value="Unassembled WGS sequence"/>
</dbReference>
<feature type="region of interest" description="Disordered" evidence="5">
    <location>
        <begin position="222"/>
        <end position="276"/>
    </location>
</feature>
<keyword evidence="2 6" id="KW-0812">Transmembrane</keyword>
<dbReference type="InterPro" id="IPR002889">
    <property type="entry name" value="WSC_carb-bd"/>
</dbReference>
<dbReference type="PROSITE" id="PS51212">
    <property type="entry name" value="WSC"/>
    <property type="match status" value="1"/>
</dbReference>
<evidence type="ECO:0000259" key="8">
    <source>
        <dbReference type="PROSITE" id="PS51212"/>
    </source>
</evidence>
<protein>
    <recommendedName>
        <fullName evidence="8">WSC domain-containing protein</fullName>
    </recommendedName>
</protein>
<reference evidence="9" key="2">
    <citation type="journal article" date="2023" name="IMA Fungus">
        <title>Comparative genomic study of the Penicillium genus elucidates a diverse pangenome and 15 lateral gene transfer events.</title>
        <authorList>
            <person name="Petersen C."/>
            <person name="Sorensen T."/>
            <person name="Nielsen M.R."/>
            <person name="Sondergaard T.E."/>
            <person name="Sorensen J.L."/>
            <person name="Fitzpatrick D.A."/>
            <person name="Frisvad J.C."/>
            <person name="Nielsen K.L."/>
        </authorList>
    </citation>
    <scope>NUCLEOTIDE SEQUENCE</scope>
    <source>
        <strain evidence="9">IBT 30069</strain>
    </source>
</reference>
<evidence type="ECO:0000256" key="7">
    <source>
        <dbReference type="SAM" id="SignalP"/>
    </source>
</evidence>
<evidence type="ECO:0000256" key="6">
    <source>
        <dbReference type="SAM" id="Phobius"/>
    </source>
</evidence>
<dbReference type="Pfam" id="PF01822">
    <property type="entry name" value="WSC"/>
    <property type="match status" value="1"/>
</dbReference>
<accession>A0A9W9KJR9</accession>
<dbReference type="OrthoDB" id="2019572at2759"/>
<dbReference type="InterPro" id="IPR051694">
    <property type="entry name" value="Immunoregulatory_rcpt-like"/>
</dbReference>
<sequence length="276" mass="28739">MQFTMRSILLASGLLFATGSVAKPFHMLAPRADSKFVGCYSSSDGLGSATSYEFQSSGWCTNKCSDSAAFGLTGGSDCLCGNLIPPSSDKVDTSKCDTNCDGWPEDKSGGGKGYYSVYTLKDNVGTYSSSSSSNSSSTNNSTATATSTGAVVSTNSGGQTVTMTAASEAQNVDPTQTAQEQKKKDSHNTAAIAAGVVVGVVGVAALAGALFFFFRSRQQKAQGSRLGGGNGRSSMPAMGDSRFDGQFMAQRRQSNGSIDDDHDFSRRILQVTNPDR</sequence>
<organism evidence="9 10">
    <name type="scientific">Penicillium angulare</name>
    <dbReference type="NCBI Taxonomy" id="116970"/>
    <lineage>
        <taxon>Eukaryota</taxon>
        <taxon>Fungi</taxon>
        <taxon>Dikarya</taxon>
        <taxon>Ascomycota</taxon>
        <taxon>Pezizomycotina</taxon>
        <taxon>Eurotiomycetes</taxon>
        <taxon>Eurotiomycetidae</taxon>
        <taxon>Eurotiales</taxon>
        <taxon>Aspergillaceae</taxon>
        <taxon>Penicillium</taxon>
    </lineage>
</organism>
<feature type="chain" id="PRO_5040983998" description="WSC domain-containing protein" evidence="7">
    <location>
        <begin position="23"/>
        <end position="276"/>
    </location>
</feature>
<keyword evidence="7" id="KW-0732">Signal</keyword>
<feature type="compositionally biased region" description="Polar residues" evidence="5">
    <location>
        <begin position="166"/>
        <end position="179"/>
    </location>
</feature>
<feature type="transmembrane region" description="Helical" evidence="6">
    <location>
        <begin position="190"/>
        <end position="214"/>
    </location>
</feature>
<dbReference type="PANTHER" id="PTHR15549:SF26">
    <property type="entry name" value="AXIAL BUDDING PATTERN PROTEIN 2-RELATED"/>
    <property type="match status" value="1"/>
</dbReference>
<dbReference type="GO" id="GO:0016020">
    <property type="term" value="C:membrane"/>
    <property type="evidence" value="ECO:0007669"/>
    <property type="project" value="UniProtKB-SubCell"/>
</dbReference>
<feature type="region of interest" description="Disordered" evidence="5">
    <location>
        <begin position="129"/>
        <end position="156"/>
    </location>
</feature>
<feature type="domain" description="WSC" evidence="8">
    <location>
        <begin position="33"/>
        <end position="121"/>
    </location>
</feature>
<name>A0A9W9KJR9_9EURO</name>
<evidence type="ECO:0000256" key="2">
    <source>
        <dbReference type="ARBA" id="ARBA00022692"/>
    </source>
</evidence>
<keyword evidence="3 6" id="KW-1133">Transmembrane helix</keyword>
<dbReference type="SMART" id="SM00321">
    <property type="entry name" value="WSC"/>
    <property type="match status" value="1"/>
</dbReference>
<gene>
    <name evidence="9" type="ORF">N7456_005904</name>
</gene>
<proteinExistence type="predicted"/>
<evidence type="ECO:0000256" key="3">
    <source>
        <dbReference type="ARBA" id="ARBA00022989"/>
    </source>
</evidence>
<evidence type="ECO:0000313" key="10">
    <source>
        <dbReference type="Proteomes" id="UP001149165"/>
    </source>
</evidence>
<comment type="caution">
    <text evidence="9">The sequence shown here is derived from an EMBL/GenBank/DDBJ whole genome shotgun (WGS) entry which is preliminary data.</text>
</comment>
<feature type="region of interest" description="Disordered" evidence="5">
    <location>
        <begin position="166"/>
        <end position="185"/>
    </location>
</feature>
<evidence type="ECO:0000256" key="1">
    <source>
        <dbReference type="ARBA" id="ARBA00004167"/>
    </source>
</evidence>
<dbReference type="EMBL" id="JAPQKH010000003">
    <property type="protein sequence ID" value="KAJ5109229.1"/>
    <property type="molecule type" value="Genomic_DNA"/>
</dbReference>
<reference evidence="9" key="1">
    <citation type="submission" date="2022-11" db="EMBL/GenBank/DDBJ databases">
        <authorList>
            <person name="Petersen C."/>
        </authorList>
    </citation>
    <scope>NUCLEOTIDE SEQUENCE</scope>
    <source>
        <strain evidence="9">IBT 30069</strain>
    </source>
</reference>
<keyword evidence="10" id="KW-1185">Reference proteome</keyword>
<dbReference type="AlphaFoldDB" id="A0A9W9KJR9"/>
<feature type="signal peptide" evidence="7">
    <location>
        <begin position="1"/>
        <end position="22"/>
    </location>
</feature>
<comment type="subcellular location">
    <subcellularLocation>
        <location evidence="1">Membrane</location>
        <topology evidence="1">Single-pass membrane protein</topology>
    </subcellularLocation>
</comment>
<evidence type="ECO:0000256" key="4">
    <source>
        <dbReference type="ARBA" id="ARBA00023136"/>
    </source>
</evidence>
<dbReference type="PANTHER" id="PTHR15549">
    <property type="entry name" value="PAIRED IMMUNOGLOBULIN-LIKE TYPE 2 RECEPTOR"/>
    <property type="match status" value="1"/>
</dbReference>